<reference evidence="1" key="2">
    <citation type="submission" date="2011-04" db="EMBL/GenBank/DDBJ databases">
        <authorList>
            <person name="Genoscope - CEA"/>
        </authorList>
    </citation>
    <scope>NUCLEOTIDE SEQUENCE</scope>
    <source>
        <strain evidence="1">R24</strain>
    </source>
</reference>
<sequence>MKDLHNESLHDAELTQLSIDRDNWSVCLGFRLENGVRRTVQLDGVVAIRGEDLILQNVVSRVLRSTRGDLSKDTIDRLLTWVTSLSDAHSWLTDEHKGELLAECENGTLELVVFEPSAGTEIVAVCKSFVVT</sequence>
<name>G3AAY4_9RALS</name>
<accession>G3AAY4</accession>
<dbReference type="EMBL" id="FR854092">
    <property type="protein sequence ID" value="CCA87210.1"/>
    <property type="molecule type" value="Genomic_DNA"/>
</dbReference>
<dbReference type="RefSeq" id="WP_197334220.1">
    <property type="nucleotide sequence ID" value="NZ_CP115945.1"/>
</dbReference>
<evidence type="ECO:0000313" key="1">
    <source>
        <dbReference type="EMBL" id="CCA87210.1"/>
    </source>
</evidence>
<protein>
    <submittedName>
        <fullName evidence="1">Uncharacterized protein</fullName>
    </submittedName>
</protein>
<reference evidence="1" key="1">
    <citation type="journal article" date="2011" name="PLoS ONE">
        <title>Ralstonia syzygii, the Blood Disease Bacterium and some Asian R. solanacearum strains form a single genomic species despite divergent lifestyles.</title>
        <authorList>
            <person name="Remenant B."/>
            <person name="de Cambiaire J.C."/>
            <person name="Cellier G."/>
            <person name="Jacobs J.M."/>
            <person name="Mangenot S."/>
            <person name="Barbe V."/>
            <person name="Lajus A."/>
            <person name="Vallenet D."/>
            <person name="Medigue C."/>
            <person name="Fegan M."/>
            <person name="Allen C."/>
            <person name="Prior P."/>
        </authorList>
    </citation>
    <scope>NUCLEOTIDE SEQUENCE</scope>
    <source>
        <strain evidence="1">R24</strain>
    </source>
</reference>
<dbReference type="AlphaFoldDB" id="G3AAY4"/>
<proteinExistence type="predicted"/>
<gene>
    <name evidence="1" type="ORF">RALSY_mp30531</name>
</gene>
<organism evidence="1">
    <name type="scientific">Ralstonia syzygii R24</name>
    <dbReference type="NCBI Taxonomy" id="907261"/>
    <lineage>
        <taxon>Bacteria</taxon>
        <taxon>Pseudomonadati</taxon>
        <taxon>Pseudomonadota</taxon>
        <taxon>Betaproteobacteria</taxon>
        <taxon>Burkholderiales</taxon>
        <taxon>Burkholderiaceae</taxon>
        <taxon>Ralstonia</taxon>
        <taxon>Ralstonia solanacearum species complex</taxon>
    </lineage>
</organism>